<dbReference type="STRING" id="454.Lisr_1577"/>
<dbReference type="InterPro" id="IPR035587">
    <property type="entry name" value="DUS-like_FMN-bd"/>
</dbReference>
<comment type="caution">
    <text evidence="13">The sequence shown here is derived from an EMBL/GenBank/DDBJ whole genome shotgun (WGS) entry which is preliminary data.</text>
</comment>
<feature type="binding site" evidence="11">
    <location>
        <position position="135"/>
    </location>
    <ligand>
        <name>FMN</name>
        <dbReference type="ChEBI" id="CHEBI:58210"/>
    </ligand>
</feature>
<keyword evidence="11" id="KW-0547">Nucleotide-binding</keyword>
<keyword evidence="14" id="KW-1185">Reference proteome</keyword>
<dbReference type="Pfam" id="PF01207">
    <property type="entry name" value="Dus"/>
    <property type="match status" value="1"/>
</dbReference>
<keyword evidence="6" id="KW-0521">NADP</keyword>
<sequence length="332" mass="37841">MKNDALKSTLSIAPMIDWSYSHFRRFMRILAPSSLIYTEMQTTGAIEHNPKRTLYFNSLEQPLALQLGGSDKGQLADCAVKAELQGYCEVNLNLGCPSDKVQAGRFGACLMSEPKLVADCIKAMKKSVNITVSAKTRIGIDHQDSYSFFRYFIEQLIEAGSDKIIVHARKAWLKGLSPKQNRSIPPINYDYVYRIKQEYPHIPIVINGNILNSEDIKAHLNKVDGVMLGRLACQNPFAIARIHDELTEKQKDLRRTDLIRTYFDYIQQEFEQGERLTLLLKPIFNFAHGLASASQWKKLLTDMIQQKQLRAKEAIKLLFKLEEEANTTEISI</sequence>
<dbReference type="PATRIC" id="fig|454.4.peg.1718"/>
<protein>
    <recommendedName>
        <fullName evidence="9">tRNA-dihydrouridine synthase</fullName>
        <ecNumber evidence="9">1.3.1.-</ecNumber>
    </recommendedName>
</protein>
<dbReference type="NCBIfam" id="NF008774">
    <property type="entry name" value="PRK11815.1"/>
    <property type="match status" value="1"/>
</dbReference>
<evidence type="ECO:0000256" key="2">
    <source>
        <dbReference type="ARBA" id="ARBA00022555"/>
    </source>
</evidence>
<dbReference type="EC" id="1.3.1.-" evidence="9"/>
<evidence type="ECO:0000256" key="9">
    <source>
        <dbReference type="PIRNR" id="PIRNR006621"/>
    </source>
</evidence>
<dbReference type="GO" id="GO:0000049">
    <property type="term" value="F:tRNA binding"/>
    <property type="evidence" value="ECO:0007669"/>
    <property type="project" value="UniProtKB-KW"/>
</dbReference>
<evidence type="ECO:0000313" key="13">
    <source>
        <dbReference type="EMBL" id="KTD21468.1"/>
    </source>
</evidence>
<evidence type="ECO:0000256" key="1">
    <source>
        <dbReference type="ARBA" id="ARBA00001917"/>
    </source>
</evidence>
<evidence type="ECO:0000256" key="5">
    <source>
        <dbReference type="ARBA" id="ARBA00022694"/>
    </source>
</evidence>
<dbReference type="SUPFAM" id="SSF51395">
    <property type="entry name" value="FMN-linked oxidoreductases"/>
    <property type="match status" value="1"/>
</dbReference>
<dbReference type="Gene3D" id="3.20.20.70">
    <property type="entry name" value="Aldolase class I"/>
    <property type="match status" value="1"/>
</dbReference>
<evidence type="ECO:0000256" key="8">
    <source>
        <dbReference type="ARBA" id="ARBA00023002"/>
    </source>
</evidence>
<evidence type="ECO:0000313" key="14">
    <source>
        <dbReference type="Proteomes" id="UP000054761"/>
    </source>
</evidence>
<dbReference type="Gene3D" id="1.20.120.1460">
    <property type="match status" value="1"/>
</dbReference>
<gene>
    <name evidence="13" type="primary">yjbN</name>
    <name evidence="13" type="ORF">Lisr_1577</name>
</gene>
<dbReference type="Proteomes" id="UP000054761">
    <property type="component" value="Unassembled WGS sequence"/>
</dbReference>
<dbReference type="OrthoDB" id="9783413at2"/>
<keyword evidence="5 9" id="KW-0819">tRNA processing</keyword>
<keyword evidence="4 9" id="KW-0288">FMN</keyword>
<keyword evidence="3 9" id="KW-0285">Flavoprotein</keyword>
<dbReference type="PROSITE" id="PS01136">
    <property type="entry name" value="UPF0034"/>
    <property type="match status" value="1"/>
</dbReference>
<keyword evidence="7" id="KW-0694">RNA-binding</keyword>
<evidence type="ECO:0000256" key="7">
    <source>
        <dbReference type="ARBA" id="ARBA00022884"/>
    </source>
</evidence>
<keyword evidence="2" id="KW-0820">tRNA-binding</keyword>
<dbReference type="InterPro" id="IPR013785">
    <property type="entry name" value="Aldolase_TIM"/>
</dbReference>
<proteinExistence type="inferred from homology"/>
<feature type="binding site" evidence="11">
    <location>
        <position position="167"/>
    </location>
    <ligand>
        <name>FMN</name>
        <dbReference type="ChEBI" id="CHEBI:58210"/>
    </ligand>
</feature>
<dbReference type="GO" id="GO:0050660">
    <property type="term" value="F:flavin adenine dinucleotide binding"/>
    <property type="evidence" value="ECO:0007669"/>
    <property type="project" value="InterPro"/>
</dbReference>
<feature type="domain" description="DUS-like FMN-binding" evidence="12">
    <location>
        <begin position="12"/>
        <end position="312"/>
    </location>
</feature>
<dbReference type="InterPro" id="IPR004653">
    <property type="entry name" value="DusA"/>
</dbReference>
<evidence type="ECO:0000256" key="3">
    <source>
        <dbReference type="ARBA" id="ARBA00022630"/>
    </source>
</evidence>
<feature type="binding site" evidence="11">
    <location>
        <position position="66"/>
    </location>
    <ligand>
        <name>FMN</name>
        <dbReference type="ChEBI" id="CHEBI:58210"/>
    </ligand>
</feature>
<evidence type="ECO:0000256" key="6">
    <source>
        <dbReference type="ARBA" id="ARBA00022857"/>
    </source>
</evidence>
<comment type="similarity">
    <text evidence="9">Belongs to the dus family.</text>
</comment>
<dbReference type="EMBL" id="LNYH01000093">
    <property type="protein sequence ID" value="KTD21468.1"/>
    <property type="molecule type" value="Genomic_DNA"/>
</dbReference>
<dbReference type="RefSeq" id="WP_082636532.1">
    <property type="nucleotide sequence ID" value="NZ_CAAAJA010000026.1"/>
</dbReference>
<dbReference type="AlphaFoldDB" id="A0A0W0VN12"/>
<comment type="function">
    <text evidence="9">Catalyzes the synthesis of 5,6-dihydrouridine (D), a modified base found in the D-loop of most tRNAs, via the reduction of the C5-C6 double bond in target uridines.</text>
</comment>
<evidence type="ECO:0000256" key="4">
    <source>
        <dbReference type="ARBA" id="ARBA00022643"/>
    </source>
</evidence>
<evidence type="ECO:0000256" key="11">
    <source>
        <dbReference type="PIRSR" id="PIRSR006621-2"/>
    </source>
</evidence>
<feature type="binding site" evidence="11">
    <location>
        <begin position="229"/>
        <end position="230"/>
    </location>
    <ligand>
        <name>FMN</name>
        <dbReference type="ChEBI" id="CHEBI:58210"/>
    </ligand>
</feature>
<dbReference type="GO" id="GO:0017150">
    <property type="term" value="F:tRNA dihydrouridine synthase activity"/>
    <property type="evidence" value="ECO:0007669"/>
    <property type="project" value="InterPro"/>
</dbReference>
<accession>A0A0W0VN12</accession>
<reference evidence="13 14" key="1">
    <citation type="submission" date="2015-11" db="EMBL/GenBank/DDBJ databases">
        <title>Genomic analysis of 38 Legionella species identifies large and diverse effector repertoires.</title>
        <authorList>
            <person name="Burstein D."/>
            <person name="Amaro F."/>
            <person name="Zusman T."/>
            <person name="Lifshitz Z."/>
            <person name="Cohen O."/>
            <person name="Gilbert J.A."/>
            <person name="Pupko T."/>
            <person name="Shuman H.A."/>
            <person name="Segal G."/>
        </authorList>
    </citation>
    <scope>NUCLEOTIDE SEQUENCE [LARGE SCALE GENOMIC DNA]</scope>
    <source>
        <strain evidence="13 14">Bercovier 4</strain>
    </source>
</reference>
<dbReference type="InterPro" id="IPR001269">
    <property type="entry name" value="DUS_fam"/>
</dbReference>
<keyword evidence="8 9" id="KW-0560">Oxidoreductase</keyword>
<comment type="cofactor">
    <cofactor evidence="1 9 11">
        <name>FMN</name>
        <dbReference type="ChEBI" id="CHEBI:58210"/>
    </cofactor>
</comment>
<feature type="active site" description="Proton donor" evidence="10">
    <location>
        <position position="96"/>
    </location>
</feature>
<evidence type="ECO:0000256" key="10">
    <source>
        <dbReference type="PIRSR" id="PIRSR006621-1"/>
    </source>
</evidence>
<dbReference type="PANTHER" id="PTHR42907:SF1">
    <property type="entry name" value="FMN-LINKED OXIDOREDUCTASES SUPERFAMILY PROTEIN"/>
    <property type="match status" value="1"/>
</dbReference>
<dbReference type="PIRSF" id="PIRSF006621">
    <property type="entry name" value="Dus"/>
    <property type="match status" value="1"/>
</dbReference>
<evidence type="ECO:0000259" key="12">
    <source>
        <dbReference type="Pfam" id="PF01207"/>
    </source>
</evidence>
<organism evidence="13 14">
    <name type="scientific">Legionella israelensis</name>
    <dbReference type="NCBI Taxonomy" id="454"/>
    <lineage>
        <taxon>Bacteria</taxon>
        <taxon>Pseudomonadati</taxon>
        <taxon>Pseudomonadota</taxon>
        <taxon>Gammaproteobacteria</taxon>
        <taxon>Legionellales</taxon>
        <taxon>Legionellaceae</taxon>
        <taxon>Legionella</taxon>
    </lineage>
</organism>
<dbReference type="CDD" id="cd02801">
    <property type="entry name" value="DUS_like_FMN"/>
    <property type="match status" value="1"/>
</dbReference>
<dbReference type="PANTHER" id="PTHR42907">
    <property type="entry name" value="FMN-LINKED OXIDOREDUCTASES SUPERFAMILY PROTEIN"/>
    <property type="match status" value="1"/>
</dbReference>
<dbReference type="InterPro" id="IPR018517">
    <property type="entry name" value="tRNA_hU_synthase_CS"/>
</dbReference>
<name>A0A0W0VN12_9GAMM</name>